<organism evidence="4 5">
    <name type="scientific">Mya arenaria</name>
    <name type="common">Soft-shell clam</name>
    <dbReference type="NCBI Taxonomy" id="6604"/>
    <lineage>
        <taxon>Eukaryota</taxon>
        <taxon>Metazoa</taxon>
        <taxon>Spiralia</taxon>
        <taxon>Lophotrochozoa</taxon>
        <taxon>Mollusca</taxon>
        <taxon>Bivalvia</taxon>
        <taxon>Autobranchia</taxon>
        <taxon>Heteroconchia</taxon>
        <taxon>Euheterodonta</taxon>
        <taxon>Imparidentia</taxon>
        <taxon>Neoheterodontei</taxon>
        <taxon>Myida</taxon>
        <taxon>Myoidea</taxon>
        <taxon>Myidae</taxon>
        <taxon>Mya</taxon>
    </lineage>
</organism>
<evidence type="ECO:0000259" key="3">
    <source>
        <dbReference type="Pfam" id="PF00685"/>
    </source>
</evidence>
<keyword evidence="2" id="KW-0808">Transferase</keyword>
<reference evidence="4" key="1">
    <citation type="submission" date="2022-11" db="EMBL/GenBank/DDBJ databases">
        <title>Centuries of genome instability and evolution in soft-shell clam transmissible cancer (bioRxiv).</title>
        <authorList>
            <person name="Hart S.F.M."/>
            <person name="Yonemitsu M.A."/>
            <person name="Giersch R.M."/>
            <person name="Beal B.F."/>
            <person name="Arriagada G."/>
            <person name="Davis B.W."/>
            <person name="Ostrander E.A."/>
            <person name="Goff S.P."/>
            <person name="Metzger M.J."/>
        </authorList>
    </citation>
    <scope>NUCLEOTIDE SEQUENCE</scope>
    <source>
        <strain evidence="4">MELC-2E11</strain>
        <tissue evidence="4">Siphon/mantle</tissue>
    </source>
</reference>
<evidence type="ECO:0000313" key="5">
    <source>
        <dbReference type="Proteomes" id="UP001164746"/>
    </source>
</evidence>
<gene>
    <name evidence="4" type="ORF">MAR_008633</name>
</gene>
<dbReference type="InterPro" id="IPR000863">
    <property type="entry name" value="Sulfotransferase_dom"/>
</dbReference>
<dbReference type="PANTHER" id="PTHR11783">
    <property type="entry name" value="SULFOTRANSFERASE SULT"/>
    <property type="match status" value="1"/>
</dbReference>
<name>A0ABY7DWH4_MYAAR</name>
<dbReference type="EMBL" id="CP111015">
    <property type="protein sequence ID" value="WAR02075.1"/>
    <property type="molecule type" value="Genomic_DNA"/>
</dbReference>
<sequence>MLLETKCQDHTTRCALSAQQYSAFNFEYFRTELSHIANTSMTFFTVKPSTCPGCTWTYEIMTMLLQGRAEGPSYSKMHVMLEASAPENLEGLTSPRFLNSHLSYSRIPADIRQKRVKVVFVARNPKDAAVSLYNMMSGMKHYSYSGSFANWLPLYMRGGLAYQAYPKYLLGWEEVYKSKQHEMIVLYYEDLKKDMAKEIRSLAQFLDLPENEKLVEEIAEKCQFHEMKTRFDAKMLGTSSYKSGTNYGFMRKGEVGNWKHWFTVAQNEMFDKYIHEQLHGSMYNFTYQISDVAFKD</sequence>
<accession>A0ABY7DWH4</accession>
<proteinExistence type="inferred from homology"/>
<feature type="domain" description="Sulfotransferase" evidence="3">
    <location>
        <begin position="53"/>
        <end position="281"/>
    </location>
</feature>
<evidence type="ECO:0000256" key="2">
    <source>
        <dbReference type="ARBA" id="ARBA00022679"/>
    </source>
</evidence>
<dbReference type="Proteomes" id="UP001164746">
    <property type="component" value="Chromosome 4"/>
</dbReference>
<comment type="similarity">
    <text evidence="1">Belongs to the sulfotransferase 1 family.</text>
</comment>
<dbReference type="SUPFAM" id="SSF52540">
    <property type="entry name" value="P-loop containing nucleoside triphosphate hydrolases"/>
    <property type="match status" value="1"/>
</dbReference>
<dbReference type="Gene3D" id="3.40.50.300">
    <property type="entry name" value="P-loop containing nucleotide triphosphate hydrolases"/>
    <property type="match status" value="1"/>
</dbReference>
<keyword evidence="5" id="KW-1185">Reference proteome</keyword>
<dbReference type="InterPro" id="IPR027417">
    <property type="entry name" value="P-loop_NTPase"/>
</dbReference>
<protein>
    <submittedName>
        <fullName evidence="4">ST1B1-like protein</fullName>
    </submittedName>
</protein>
<dbReference type="Pfam" id="PF00685">
    <property type="entry name" value="Sulfotransfer_1"/>
    <property type="match status" value="1"/>
</dbReference>
<evidence type="ECO:0000313" key="4">
    <source>
        <dbReference type="EMBL" id="WAR02075.1"/>
    </source>
</evidence>
<evidence type="ECO:0000256" key="1">
    <source>
        <dbReference type="ARBA" id="ARBA00005771"/>
    </source>
</evidence>